<protein>
    <recommendedName>
        <fullName evidence="2">GH16 domain-containing protein</fullName>
    </recommendedName>
</protein>
<evidence type="ECO:0008006" key="2">
    <source>
        <dbReference type="Google" id="ProtNLM"/>
    </source>
</evidence>
<dbReference type="InterPro" id="IPR013320">
    <property type="entry name" value="ConA-like_dom_sf"/>
</dbReference>
<dbReference type="SUPFAM" id="SSF49899">
    <property type="entry name" value="Concanavalin A-like lectins/glucanases"/>
    <property type="match status" value="1"/>
</dbReference>
<dbReference type="EMBL" id="DRTD01000590">
    <property type="protein sequence ID" value="HHE55685.1"/>
    <property type="molecule type" value="Genomic_DNA"/>
</dbReference>
<dbReference type="Proteomes" id="UP000886111">
    <property type="component" value="Unassembled WGS sequence"/>
</dbReference>
<dbReference type="AlphaFoldDB" id="A0A7V5H565"/>
<organism evidence="1">
    <name type="scientific">Caldithrix abyssi</name>
    <dbReference type="NCBI Taxonomy" id="187145"/>
    <lineage>
        <taxon>Bacteria</taxon>
        <taxon>Pseudomonadati</taxon>
        <taxon>Calditrichota</taxon>
        <taxon>Calditrichia</taxon>
        <taxon>Calditrichales</taxon>
        <taxon>Calditrichaceae</taxon>
        <taxon>Caldithrix</taxon>
    </lineage>
</organism>
<dbReference type="Pfam" id="PF26113">
    <property type="entry name" value="GH16_XgeA"/>
    <property type="match status" value="1"/>
</dbReference>
<reference evidence="1" key="1">
    <citation type="journal article" date="2020" name="mSystems">
        <title>Genome- and Community-Level Interaction Insights into Carbon Utilization and Element Cycling Functions of Hydrothermarchaeota in Hydrothermal Sediment.</title>
        <authorList>
            <person name="Zhou Z."/>
            <person name="Liu Y."/>
            <person name="Xu W."/>
            <person name="Pan J."/>
            <person name="Luo Z.H."/>
            <person name="Li M."/>
        </authorList>
    </citation>
    <scope>NUCLEOTIDE SEQUENCE [LARGE SCALE GENOMIC DNA]</scope>
    <source>
        <strain evidence="1">HyVt-76</strain>
    </source>
</reference>
<dbReference type="PANTHER" id="PTHR10963">
    <property type="entry name" value="GLYCOSYL HYDROLASE-RELATED"/>
    <property type="match status" value="1"/>
</dbReference>
<accession>A0A7V5H565</accession>
<name>A0A7V5H565_CALAY</name>
<comment type="caution">
    <text evidence="1">The sequence shown here is derived from an EMBL/GenBank/DDBJ whole genome shotgun (WGS) entry which is preliminary data.</text>
</comment>
<proteinExistence type="predicted"/>
<gene>
    <name evidence="1" type="ORF">ENL21_07875</name>
</gene>
<sequence length="390" mass="44846">MLYYPEKKKLFFFLLILLLNQIGFTQPQHEAETFNPENQFFTLDFTSPSVDLNLLRQHFFTTFPHDDPTQGNVVYDQTLWKNKDIIQIKPADGLYLYLRARNDDKGFDSFRLTSKSFFNLSDSTPRLLFVFKGELPSARGIWPAWWLNGSREAHWLYEEMDGFPAEETLHQFSGKGSVYATSSPVNNTDWPAAGEIDIIELINGENVIHNTLHTCPQMCDAIWNENTSPINCANARNGDPNAGCSGTPYSVKAPKGTFALIWEKRHMRFYYWPPKAEVRKNGGPLSAHPDPQTWPDRFLKNEVTLLETDVPCNENIHYDWQCRNCKDHTTCDFVNMKMIFNATICGLWAGNKFDQSKNALKNCQKYVLGEGKKQIDGKFLKIEYVSVKPL</sequence>
<dbReference type="InterPro" id="IPR050546">
    <property type="entry name" value="Glycosyl_Hydrlase_16"/>
</dbReference>
<dbReference type="Gene3D" id="2.60.120.200">
    <property type="match status" value="1"/>
</dbReference>
<evidence type="ECO:0000313" key="1">
    <source>
        <dbReference type="EMBL" id="HHE55685.1"/>
    </source>
</evidence>
<dbReference type="GO" id="GO:0009251">
    <property type="term" value="P:glucan catabolic process"/>
    <property type="evidence" value="ECO:0007669"/>
    <property type="project" value="TreeGrafter"/>
</dbReference>
<dbReference type="PANTHER" id="PTHR10963:SF24">
    <property type="entry name" value="GLYCOSIDASE C21B10.07-RELATED"/>
    <property type="match status" value="1"/>
</dbReference>